<keyword evidence="1" id="KW-0812">Transmembrane</keyword>
<feature type="transmembrane region" description="Helical" evidence="1">
    <location>
        <begin position="35"/>
        <end position="54"/>
    </location>
</feature>
<accession>A0A3S0JKD0</accession>
<name>A0A3S0JKD0_9BACI</name>
<protein>
    <submittedName>
        <fullName evidence="2">Uncharacterized protein</fullName>
    </submittedName>
</protein>
<dbReference type="RefSeq" id="WP_126296063.1">
    <property type="nucleotide sequence ID" value="NZ_CP155468.1"/>
</dbReference>
<evidence type="ECO:0000313" key="2">
    <source>
        <dbReference type="EMBL" id="RTQ87730.1"/>
    </source>
</evidence>
<dbReference type="Proteomes" id="UP000276349">
    <property type="component" value="Unassembled WGS sequence"/>
</dbReference>
<evidence type="ECO:0000256" key="1">
    <source>
        <dbReference type="SAM" id="Phobius"/>
    </source>
</evidence>
<comment type="caution">
    <text evidence="2">The sequence shown here is derived from an EMBL/GenBank/DDBJ whole genome shotgun (WGS) entry which is preliminary data.</text>
</comment>
<dbReference type="EMBL" id="RXNR01000089">
    <property type="protein sequence ID" value="RTQ87730.1"/>
    <property type="molecule type" value="Genomic_DNA"/>
</dbReference>
<keyword evidence="3" id="KW-1185">Reference proteome</keyword>
<proteinExistence type="predicted"/>
<sequence length="129" mass="14095">MIKSSSKLEIVLGVLTALTGLLYLLQFFGQTESEVVTWGLIAVVLGGIVVFQGLIKDKVNNVIEGVLIFFVLLIQIPAILLWFIFSGSSISDGTPTSNFVAHWIFAAPHIVIALFALTLIVSLLRRRIV</sequence>
<feature type="transmembrane region" description="Helical" evidence="1">
    <location>
        <begin position="66"/>
        <end position="85"/>
    </location>
</feature>
<evidence type="ECO:0000313" key="3">
    <source>
        <dbReference type="Proteomes" id="UP000276349"/>
    </source>
</evidence>
<dbReference type="AlphaFoldDB" id="A0A3S0JKD0"/>
<keyword evidence="1" id="KW-0472">Membrane</keyword>
<dbReference type="OrthoDB" id="2901944at2"/>
<organism evidence="2 3">
    <name type="scientific">Lysinibacillus telephonicus</name>
    <dbReference type="NCBI Taxonomy" id="1714840"/>
    <lineage>
        <taxon>Bacteria</taxon>
        <taxon>Bacillati</taxon>
        <taxon>Bacillota</taxon>
        <taxon>Bacilli</taxon>
        <taxon>Bacillales</taxon>
        <taxon>Bacillaceae</taxon>
        <taxon>Lysinibacillus</taxon>
    </lineage>
</organism>
<feature type="transmembrane region" description="Helical" evidence="1">
    <location>
        <begin position="12"/>
        <end position="29"/>
    </location>
</feature>
<feature type="transmembrane region" description="Helical" evidence="1">
    <location>
        <begin position="100"/>
        <end position="124"/>
    </location>
</feature>
<gene>
    <name evidence="2" type="ORF">EKG35_18680</name>
</gene>
<reference evidence="2 3" key="1">
    <citation type="submission" date="2018-12" db="EMBL/GenBank/DDBJ databases">
        <authorList>
            <person name="Yu L."/>
        </authorList>
    </citation>
    <scope>NUCLEOTIDE SEQUENCE [LARGE SCALE GENOMIC DNA]</scope>
    <source>
        <strain evidence="2 3">S5H2222</strain>
    </source>
</reference>
<keyword evidence="1" id="KW-1133">Transmembrane helix</keyword>